<accession>A0ABN5BFY8</accession>
<keyword evidence="2" id="KW-0808">Transferase</keyword>
<evidence type="ECO:0000313" key="2">
    <source>
        <dbReference type="EMBL" id="ASY16703.1"/>
    </source>
</evidence>
<dbReference type="GO" id="GO:0008168">
    <property type="term" value="F:methyltransferase activity"/>
    <property type="evidence" value="ECO:0007669"/>
    <property type="project" value="UniProtKB-KW"/>
</dbReference>
<dbReference type="Gene3D" id="3.40.50.150">
    <property type="entry name" value="Vaccinia Virus protein VP39"/>
    <property type="match status" value="1"/>
</dbReference>
<dbReference type="EMBL" id="CP016774">
    <property type="protein sequence ID" value="ASY16703.1"/>
    <property type="molecule type" value="Genomic_DNA"/>
</dbReference>
<gene>
    <name evidence="2" type="ORF">A1sIA79_00205</name>
</gene>
<feature type="domain" description="Methyltransferase FkbM" evidence="1">
    <location>
        <begin position="54"/>
        <end position="144"/>
    </location>
</feature>
<dbReference type="Pfam" id="PF05050">
    <property type="entry name" value="Methyltransf_21"/>
    <property type="match status" value="1"/>
</dbReference>
<evidence type="ECO:0000259" key="1">
    <source>
        <dbReference type="Pfam" id="PF05050"/>
    </source>
</evidence>
<reference evidence="2 3" key="1">
    <citation type="submission" date="2016-07" db="EMBL/GenBank/DDBJ databases">
        <title>High microdiversification within the ubiquitous acI lineage of Actinobacteria.</title>
        <authorList>
            <person name="Neuenschwander S.M."/>
            <person name="Salcher M."/>
            <person name="Ghai R."/>
            <person name="Pernthaler J."/>
        </authorList>
    </citation>
    <scope>NUCLEOTIDE SEQUENCE [LARGE SCALE GENOMIC DNA]</scope>
    <source>
        <strain evidence="2">MMS-IA-79</strain>
    </source>
</reference>
<keyword evidence="3" id="KW-1185">Reference proteome</keyword>
<protein>
    <submittedName>
        <fullName evidence="2">Methyltransferase</fullName>
    </submittedName>
</protein>
<organism evidence="2 3">
    <name type="scientific">Candidatus Planktophila versatilis</name>
    <dbReference type="NCBI Taxonomy" id="1884905"/>
    <lineage>
        <taxon>Bacteria</taxon>
        <taxon>Bacillati</taxon>
        <taxon>Actinomycetota</taxon>
        <taxon>Actinomycetes</taxon>
        <taxon>Candidatus Nanopelagicales</taxon>
        <taxon>Candidatus Nanopelagicaceae</taxon>
        <taxon>Candidatus Planktophila</taxon>
    </lineage>
</organism>
<dbReference type="PANTHER" id="PTHR36973:SF4">
    <property type="entry name" value="NODULATION PROTEIN"/>
    <property type="match status" value="1"/>
</dbReference>
<proteinExistence type="predicted"/>
<dbReference type="PANTHER" id="PTHR36973">
    <property type="entry name" value="SLL1456 PROTEIN-RELATED"/>
    <property type="match status" value="1"/>
</dbReference>
<dbReference type="NCBIfam" id="TIGR01444">
    <property type="entry name" value="fkbM_fam"/>
    <property type="match status" value="1"/>
</dbReference>
<dbReference type="InterPro" id="IPR029063">
    <property type="entry name" value="SAM-dependent_MTases_sf"/>
</dbReference>
<sequence>MVWIEAQEALAISLTERMILKKQRVIHAAIWDIDGIILDLNVTNNSQSTSLLEFGTHKNDYPDVHVSHKEKVSTKRIDSIFDEGTIPDFINLDIQGAEIRALKSCGKLLSKVKYVYCEVNKKEVYLDCPLVDEIDELLSGFGFERVTTRWVPYKGWGDAFYVNTEVTRISMLAKLVGKSFELLYTQYYFLSVAHFKFLRTLRKLKNSFANR</sequence>
<dbReference type="Proteomes" id="UP000217177">
    <property type="component" value="Chromosome"/>
</dbReference>
<dbReference type="InterPro" id="IPR006342">
    <property type="entry name" value="FkbM_mtfrase"/>
</dbReference>
<dbReference type="InterPro" id="IPR053188">
    <property type="entry name" value="FkbM_Methyltransferase"/>
</dbReference>
<dbReference type="GO" id="GO:0032259">
    <property type="term" value="P:methylation"/>
    <property type="evidence" value="ECO:0007669"/>
    <property type="project" value="UniProtKB-KW"/>
</dbReference>
<keyword evidence="2" id="KW-0489">Methyltransferase</keyword>
<dbReference type="SUPFAM" id="SSF53335">
    <property type="entry name" value="S-adenosyl-L-methionine-dependent methyltransferases"/>
    <property type="match status" value="1"/>
</dbReference>
<name>A0ABN5BFY8_9ACTN</name>
<evidence type="ECO:0000313" key="3">
    <source>
        <dbReference type="Proteomes" id="UP000217177"/>
    </source>
</evidence>